<keyword evidence="1" id="KW-0472">Membrane</keyword>
<evidence type="ECO:0000313" key="2">
    <source>
        <dbReference type="EMBL" id="MDX5949759.1"/>
    </source>
</evidence>
<protein>
    <submittedName>
        <fullName evidence="2">Uncharacterized protein</fullName>
    </submittedName>
</protein>
<comment type="caution">
    <text evidence="2">The sequence shown here is derived from an EMBL/GenBank/DDBJ whole genome shotgun (WGS) entry which is preliminary data.</text>
</comment>
<keyword evidence="3" id="KW-1185">Reference proteome</keyword>
<keyword evidence="1" id="KW-1133">Transmembrane helix</keyword>
<dbReference type="Proteomes" id="UP001277471">
    <property type="component" value="Unassembled WGS sequence"/>
</dbReference>
<evidence type="ECO:0000256" key="1">
    <source>
        <dbReference type="SAM" id="Phobius"/>
    </source>
</evidence>
<keyword evidence="1" id="KW-0812">Transmembrane</keyword>
<dbReference type="GeneID" id="56453682"/>
<sequence>MIEMDVNDFWKMIGVACAFVSLSGIFGTVLGLHYGRKWGRLERWIDGGDR</sequence>
<accession>A0ABU4NXY8</accession>
<reference evidence="2 3" key="1">
    <citation type="submission" date="2023-11" db="EMBL/GenBank/DDBJ databases">
        <title>MicrobeMod: A computational toolkit for identifying prokaryotic methylation and restriction-modification with nanopore sequencing.</title>
        <authorList>
            <person name="Crits-Christoph A."/>
            <person name="Kang S.C."/>
            <person name="Lee H."/>
            <person name="Ostrov N."/>
        </authorList>
    </citation>
    <scope>NUCLEOTIDE SEQUENCE [LARGE SCALE GENOMIC DNA]</scope>
    <source>
        <strain evidence="2 3">ATCC 29145</strain>
    </source>
</reference>
<name>A0ABU4NXY8_AZOBR</name>
<gene>
    <name evidence="2" type="ORF">SIM66_00855</name>
</gene>
<feature type="transmembrane region" description="Helical" evidence="1">
    <location>
        <begin position="12"/>
        <end position="34"/>
    </location>
</feature>
<dbReference type="EMBL" id="JAWXYC010000001">
    <property type="protein sequence ID" value="MDX5949759.1"/>
    <property type="molecule type" value="Genomic_DNA"/>
</dbReference>
<evidence type="ECO:0000313" key="3">
    <source>
        <dbReference type="Proteomes" id="UP001277471"/>
    </source>
</evidence>
<proteinExistence type="predicted"/>
<dbReference type="RefSeq" id="WP_155903681.1">
    <property type="nucleotide sequence ID" value="NZ_CP032342.1"/>
</dbReference>
<organism evidence="2 3">
    <name type="scientific">Azospirillum brasilense</name>
    <dbReference type="NCBI Taxonomy" id="192"/>
    <lineage>
        <taxon>Bacteria</taxon>
        <taxon>Pseudomonadati</taxon>
        <taxon>Pseudomonadota</taxon>
        <taxon>Alphaproteobacteria</taxon>
        <taxon>Rhodospirillales</taxon>
        <taxon>Azospirillaceae</taxon>
        <taxon>Azospirillum</taxon>
    </lineage>
</organism>